<sequence length="641" mass="71200">MFDVGLWAHHLLPRILGSIFLGVGRTRIGFLGNRQAEPVNGLYAALHTLTQQRLPVRHLVSTEKLPDGCILHAHRRVITDPSSQQLSDSTTITASGVYSLDEGMASTEARRECETEGCSRDAKLQCPTCIKLGIQGSYFCSQECFKGSWTSHKLLHKKAKEDKHQTEAKNCVEQDTNTDPWLGYRYTGKLRPHYPLTPMRPVPGDIQRPDYADHPRGNRTFSWFYTIRTGIRPALRAVALPPSTVVITGFTVDRSTGFQLIRVSWLLIIPTEVFSSEGDRWALSGLLKPGAQTLNWMSESEQFLKGTSQIKILSPEDIEAMRVVCKLAREVLDIAAMMVKPGVTTEEIDHAVHLKALIGSTWLCFDAATAGSAAGSGSTPTSCWFCVFQACVARKCYPSPLNYYNFPKSCCTSVNEVICHGIPDRRALQDGDILNGLLGGALEGPGGINDERFLSDDELDITIYHNGFHGDLNETFFVGEVEEEAKRLVLTTYECLMQAIDSGMKACRRRLSPPPTVKPGVRYRELGNIIQKHAQANGFSVVRSYCGHGIHRLFHTAPNVPHYAKNKAVGVMKPGHVFTIEPMICEGGWQDETWPDGWTAVTRDGKRSAQFEHTLLVTETGCEVLTRRLEDNGRAHFLAQM</sequence>
<comment type="caution">
    <text evidence="9">The sequence shown here is derived from an EMBL/GenBank/DDBJ whole genome shotgun (WGS) entry which is preliminary data.</text>
</comment>
<dbReference type="Pfam" id="PF00557">
    <property type="entry name" value="Peptidase_M24"/>
    <property type="match status" value="2"/>
</dbReference>
<dbReference type="InterPro" id="IPR036005">
    <property type="entry name" value="Creatinase/aminopeptidase-like"/>
</dbReference>
<evidence type="ECO:0000256" key="1">
    <source>
        <dbReference type="ARBA" id="ARBA00022438"/>
    </source>
</evidence>
<evidence type="ECO:0000256" key="5">
    <source>
        <dbReference type="ARBA" id="ARBA00022801"/>
    </source>
</evidence>
<evidence type="ECO:0000259" key="8">
    <source>
        <dbReference type="PROSITE" id="PS52013"/>
    </source>
</evidence>
<dbReference type="Proteomes" id="UP000250572">
    <property type="component" value="Unassembled WGS sequence"/>
</dbReference>
<keyword evidence="10" id="KW-1185">Reference proteome</keyword>
<comment type="function">
    <text evidence="6">Cotranslationally removes the N-terminal methionine from nascent proteins. The N-terminal methionine is often cleaved when the second residue in the primary sequence is small and uncharged (Met-Ala-, Cys, Gly, Pro, Ser, Thr, or Val).</text>
</comment>
<dbReference type="GO" id="GO:0008270">
    <property type="term" value="F:zinc ion binding"/>
    <property type="evidence" value="ECO:0007669"/>
    <property type="project" value="UniProtKB-KW"/>
</dbReference>
<dbReference type="PROSITE" id="PS52013">
    <property type="entry name" value="ZF_C6H2"/>
    <property type="match status" value="1"/>
</dbReference>
<dbReference type="CDD" id="cd01086">
    <property type="entry name" value="MetAP1"/>
    <property type="match status" value="1"/>
</dbReference>
<dbReference type="GO" id="GO:0006508">
    <property type="term" value="P:proteolysis"/>
    <property type="evidence" value="ECO:0007669"/>
    <property type="project" value="UniProtKB-KW"/>
</dbReference>
<comment type="catalytic activity">
    <reaction evidence="6">
        <text>Release of N-terminal amino acids, preferentially methionine, from peptides and arylamides.</text>
        <dbReference type="EC" id="3.4.11.18"/>
    </reaction>
</comment>
<comment type="subcellular location">
    <subcellularLocation>
        <location evidence="6">Cytoplasm</location>
    </subcellularLocation>
</comment>
<keyword evidence="7" id="KW-0863">Zinc-finger</keyword>
<dbReference type="PANTHER" id="PTHR43330">
    <property type="entry name" value="METHIONINE AMINOPEPTIDASE"/>
    <property type="match status" value="1"/>
</dbReference>
<dbReference type="GO" id="GO:0070006">
    <property type="term" value="F:metalloaminopeptidase activity"/>
    <property type="evidence" value="ECO:0007669"/>
    <property type="project" value="UniProtKB-UniRule"/>
</dbReference>
<keyword evidence="4 6" id="KW-0479">Metal-binding</keyword>
<dbReference type="PROSITE" id="PS00680">
    <property type="entry name" value="MAP_1"/>
    <property type="match status" value="1"/>
</dbReference>
<dbReference type="Gene3D" id="3.90.230.10">
    <property type="entry name" value="Creatinase/methionine aminopeptidase superfamily"/>
    <property type="match status" value="1"/>
</dbReference>
<keyword evidence="3 6" id="KW-0645">Protease</keyword>
<comment type="cofactor">
    <cofactor evidence="6">
        <name>Zn(2+)</name>
        <dbReference type="ChEBI" id="CHEBI:29105"/>
    </cofactor>
    <cofactor evidence="6">
        <name>Co(2+)</name>
        <dbReference type="ChEBI" id="CHEBI:48828"/>
    </cofactor>
    <cofactor evidence="6">
        <name>Mn(2+)</name>
        <dbReference type="ChEBI" id="CHEBI:29035"/>
    </cofactor>
    <cofactor evidence="6">
        <name>Fe(2+)</name>
        <dbReference type="ChEBI" id="CHEBI:29033"/>
    </cofactor>
    <text evidence="6">Binds 2 divalent metal cations per subunit. Has a high-affinity and a low affinity metal-binding site. The true nature of the physiological cofactor is under debate. The enzyme is active with zinc, cobalt, manganese or divalent iron ions. Has high activity with zinc; zinc cofactor is transferred into the active site region by the ZNG1 zinc chaperone.</text>
</comment>
<name>A0A315VP95_GAMAF</name>
<protein>
    <recommendedName>
        <fullName evidence="8">C6H2-type domain-containing protein</fullName>
    </recommendedName>
</protein>
<dbReference type="GO" id="GO:0005829">
    <property type="term" value="C:cytosol"/>
    <property type="evidence" value="ECO:0007669"/>
    <property type="project" value="TreeGrafter"/>
</dbReference>
<feature type="binding site" evidence="6">
    <location>
        <position position="471"/>
    </location>
    <ligand>
        <name>Zn(2+)</name>
        <dbReference type="ChEBI" id="CHEBI:29105"/>
        <label>3</label>
    </ligand>
</feature>
<dbReference type="HAMAP" id="MF_01974">
    <property type="entry name" value="MetAP_1"/>
    <property type="match status" value="1"/>
</dbReference>
<organism evidence="9 10">
    <name type="scientific">Gambusia affinis</name>
    <name type="common">Western mosquitofish</name>
    <name type="synonym">Heterandria affinis</name>
    <dbReference type="NCBI Taxonomy" id="33528"/>
    <lineage>
        <taxon>Eukaryota</taxon>
        <taxon>Metazoa</taxon>
        <taxon>Chordata</taxon>
        <taxon>Craniata</taxon>
        <taxon>Vertebrata</taxon>
        <taxon>Euteleostomi</taxon>
        <taxon>Actinopterygii</taxon>
        <taxon>Neopterygii</taxon>
        <taxon>Teleostei</taxon>
        <taxon>Neoteleostei</taxon>
        <taxon>Acanthomorphata</taxon>
        <taxon>Ovalentaria</taxon>
        <taxon>Atherinomorphae</taxon>
        <taxon>Cyprinodontiformes</taxon>
        <taxon>Poeciliidae</taxon>
        <taxon>Poeciliinae</taxon>
        <taxon>Gambusia</taxon>
    </lineage>
</organism>
<dbReference type="NCBIfam" id="TIGR00500">
    <property type="entry name" value="met_pdase_I"/>
    <property type="match status" value="1"/>
</dbReference>
<dbReference type="SUPFAM" id="SSF55920">
    <property type="entry name" value="Creatinase/aminopeptidase"/>
    <property type="match status" value="2"/>
</dbReference>
<keyword evidence="5 6" id="KW-0378">Hydrolase</keyword>
<keyword evidence="7" id="KW-0862">Zinc</keyword>
<evidence type="ECO:0000256" key="4">
    <source>
        <dbReference type="ARBA" id="ARBA00022723"/>
    </source>
</evidence>
<comment type="subunit">
    <text evidence="6">Associates with the 60S ribosomal subunit of the 80S translational complex.</text>
</comment>
<evidence type="ECO:0000256" key="3">
    <source>
        <dbReference type="ARBA" id="ARBA00022670"/>
    </source>
</evidence>
<accession>A0A315VP95</accession>
<dbReference type="Pfam" id="PF15801">
    <property type="entry name" value="zf-C6H2"/>
    <property type="match status" value="1"/>
</dbReference>
<feature type="binding site" evidence="6">
    <location>
        <position position="581"/>
    </location>
    <ligand>
        <name>Zn(2+)</name>
        <dbReference type="ChEBI" id="CHEBI:29105"/>
        <label>4</label>
        <note>catalytic</note>
    </ligand>
</feature>
<feature type="binding site" evidence="6">
    <location>
        <position position="471"/>
    </location>
    <ligand>
        <name>Zn(2+)</name>
        <dbReference type="ChEBI" id="CHEBI:29105"/>
        <label>4</label>
        <note>catalytic</note>
    </ligand>
</feature>
<evidence type="ECO:0000256" key="6">
    <source>
        <dbReference type="HAMAP-Rule" id="MF_03174"/>
    </source>
</evidence>
<evidence type="ECO:0000256" key="7">
    <source>
        <dbReference type="PROSITE-ProRule" id="PRU01357"/>
    </source>
</evidence>
<comment type="similarity">
    <text evidence="6 7">Belongs to the peptidase M24A family. Methionine aminopeptidase type 1 subfamily.</text>
</comment>
<dbReference type="InterPro" id="IPR002467">
    <property type="entry name" value="Pept_M24A_MAP1"/>
</dbReference>
<feature type="binding site" evidence="6">
    <location>
        <position position="612"/>
    </location>
    <ligand>
        <name>Zn(2+)</name>
        <dbReference type="ChEBI" id="CHEBI:29105"/>
        <label>3</label>
    </ligand>
</feature>
<evidence type="ECO:0000313" key="9">
    <source>
        <dbReference type="EMBL" id="PWA21066.1"/>
    </source>
</evidence>
<feature type="binding site" evidence="6">
    <location>
        <position position="548"/>
    </location>
    <ligand>
        <name>Zn(2+)</name>
        <dbReference type="ChEBI" id="CHEBI:29105"/>
        <label>4</label>
        <note>catalytic</note>
    </ligand>
</feature>
<feature type="binding site" evidence="6">
    <location>
        <position position="612"/>
    </location>
    <ligand>
        <name>Zn(2+)</name>
        <dbReference type="ChEBI" id="CHEBI:29105"/>
        <label>4</label>
        <note>catalytic</note>
    </ligand>
</feature>
<proteinExistence type="inferred from homology"/>
<keyword evidence="2 6" id="KW-0963">Cytoplasm</keyword>
<dbReference type="InterPro" id="IPR031615">
    <property type="entry name" value="Zfn-C6H2"/>
</dbReference>
<feature type="binding site" evidence="6">
    <location>
        <position position="555"/>
    </location>
    <ligand>
        <name>a protein</name>
        <dbReference type="ChEBI" id="CHEBI:16541"/>
    </ligand>
    <ligandPart>
        <name>N-terminal L-methionine residue</name>
        <dbReference type="ChEBI" id="CHEBI:64731"/>
    </ligandPart>
</feature>
<dbReference type="EMBL" id="NHOQ01001912">
    <property type="protein sequence ID" value="PWA21066.1"/>
    <property type="molecule type" value="Genomic_DNA"/>
</dbReference>
<keyword evidence="1 6" id="KW-0031">Aminopeptidase</keyword>
<gene>
    <name evidence="9" type="ORF">CCH79_00020544</name>
</gene>
<feature type="binding site" evidence="6">
    <location>
        <position position="420"/>
    </location>
    <ligand>
        <name>a protein</name>
        <dbReference type="ChEBI" id="CHEBI:16541"/>
    </ligand>
    <ligandPart>
        <name>N-terminal L-methionine residue</name>
        <dbReference type="ChEBI" id="CHEBI:64731"/>
    </ligandPart>
</feature>
<feature type="domain" description="C6H2-type" evidence="8">
    <location>
        <begin position="110"/>
        <end position="163"/>
    </location>
</feature>
<dbReference type="AlphaFoldDB" id="A0A315VP95"/>
<evidence type="ECO:0000313" key="10">
    <source>
        <dbReference type="Proteomes" id="UP000250572"/>
    </source>
</evidence>
<dbReference type="GO" id="GO:0004239">
    <property type="term" value="F:initiator methionyl aminopeptidase activity"/>
    <property type="evidence" value="ECO:0007669"/>
    <property type="project" value="UniProtKB-UniRule"/>
</dbReference>
<evidence type="ECO:0000256" key="2">
    <source>
        <dbReference type="ARBA" id="ARBA00022490"/>
    </source>
</evidence>
<comment type="caution">
    <text evidence="6">Lacks conserved residue(s) required for the propagation of feature annotation.</text>
</comment>
<reference evidence="9 10" key="1">
    <citation type="journal article" date="2018" name="G3 (Bethesda)">
        <title>A High-Quality Reference Genome for the Invasive Mosquitofish Gambusia affinis Using a Chicago Library.</title>
        <authorList>
            <person name="Hoffberg S.L."/>
            <person name="Troendle N.J."/>
            <person name="Glenn T.C."/>
            <person name="Mahmud O."/>
            <person name="Louha S."/>
            <person name="Chalopin D."/>
            <person name="Bennetzen J.L."/>
            <person name="Mauricio R."/>
        </authorList>
    </citation>
    <scope>NUCLEOTIDE SEQUENCE [LARGE SCALE GENOMIC DNA]</scope>
    <source>
        <strain evidence="9">NE01/NJP1002.9</strain>
        <tissue evidence="9">Muscle</tissue>
    </source>
</reference>
<dbReference type="PANTHER" id="PTHR43330:SF7">
    <property type="entry name" value="METHIONINE AMINOPEPTIDASE 1"/>
    <property type="match status" value="1"/>
</dbReference>
<dbReference type="InterPro" id="IPR000994">
    <property type="entry name" value="Pept_M24"/>
</dbReference>